<evidence type="ECO:0000313" key="3">
    <source>
        <dbReference type="Proteomes" id="UP001460270"/>
    </source>
</evidence>
<reference evidence="3" key="1">
    <citation type="submission" date="2024-04" db="EMBL/GenBank/DDBJ databases">
        <title>Salinicola lusitanus LLJ914,a marine bacterium isolated from the Okinawa Trough.</title>
        <authorList>
            <person name="Li J."/>
        </authorList>
    </citation>
    <scope>NUCLEOTIDE SEQUENCE [LARGE SCALE GENOMIC DNA]</scope>
</reference>
<dbReference type="AlphaFoldDB" id="A0AAW0MJ20"/>
<feature type="compositionally biased region" description="Pro residues" evidence="1">
    <location>
        <begin position="503"/>
        <end position="539"/>
    </location>
</feature>
<organism evidence="2 3">
    <name type="scientific">Mugilogobius chulae</name>
    <name type="common">yellowstripe goby</name>
    <dbReference type="NCBI Taxonomy" id="88201"/>
    <lineage>
        <taxon>Eukaryota</taxon>
        <taxon>Metazoa</taxon>
        <taxon>Chordata</taxon>
        <taxon>Craniata</taxon>
        <taxon>Vertebrata</taxon>
        <taxon>Euteleostomi</taxon>
        <taxon>Actinopterygii</taxon>
        <taxon>Neopterygii</taxon>
        <taxon>Teleostei</taxon>
        <taxon>Neoteleostei</taxon>
        <taxon>Acanthomorphata</taxon>
        <taxon>Gobiaria</taxon>
        <taxon>Gobiiformes</taxon>
        <taxon>Gobioidei</taxon>
        <taxon>Gobiidae</taxon>
        <taxon>Gobionellinae</taxon>
        <taxon>Mugilogobius</taxon>
    </lineage>
</organism>
<feature type="region of interest" description="Disordered" evidence="1">
    <location>
        <begin position="496"/>
        <end position="563"/>
    </location>
</feature>
<proteinExistence type="predicted"/>
<comment type="caution">
    <text evidence="2">The sequence shown here is derived from an EMBL/GenBank/DDBJ whole genome shotgun (WGS) entry which is preliminary data.</text>
</comment>
<protein>
    <submittedName>
        <fullName evidence="2">Uncharacterized protein</fullName>
    </submittedName>
</protein>
<accession>A0AAW0MJ20</accession>
<feature type="compositionally biased region" description="Polar residues" evidence="1">
    <location>
        <begin position="1"/>
        <end position="15"/>
    </location>
</feature>
<evidence type="ECO:0000313" key="2">
    <source>
        <dbReference type="EMBL" id="KAK7880039.1"/>
    </source>
</evidence>
<feature type="compositionally biased region" description="Pro residues" evidence="1">
    <location>
        <begin position="370"/>
        <end position="386"/>
    </location>
</feature>
<name>A0AAW0MJ20_9GOBI</name>
<dbReference type="EMBL" id="JBBPFD010000155">
    <property type="protein sequence ID" value="KAK7880039.1"/>
    <property type="molecule type" value="Genomic_DNA"/>
</dbReference>
<feature type="region of interest" description="Disordered" evidence="1">
    <location>
        <begin position="348"/>
        <end position="412"/>
    </location>
</feature>
<keyword evidence="3" id="KW-1185">Reference proteome</keyword>
<dbReference type="InterPro" id="IPR043502">
    <property type="entry name" value="DNA/RNA_pol_sf"/>
</dbReference>
<sequence length="563" mass="62241">MTRNVRSAADQTRISHGSRGAHETRTRVTEPFNRLKGFSPDLGPHTRPGRDSGRRGLSRTRDQAWTRTRDQDCSRIRPGAERQDQDRPRKTCRIKSCSSPETLSVCPQRHCVSVLRDTVCLPYLDKNLVLQHHKDHRVKLTPKKCELFRHSEKFLGQLETGEGHTTDPAEMEPVRHLHLWQKNVDAWFPLVLFILNCSRDAQPLCSRLTAQPEKFTKVKKNKSHSAFQWTSSRRLTKPPVNKNLDFTQLLMLHCDASQVCLSRVLNQRQEKTSENVWPPHLESGREEVPAALWQDQVPGHEVGHEANAAIVQANASIVQANASIVQVNAEAIVQANAAIVQANAVTVQANAPPSSRPTPPRPANARPSSRPTPRPSSRPTPRPSSRPTPSHRPGQRRGHRPDQRRGHRPGQRRGIVQTNAEAIVQANAAAVQANAEAIVQANAEAIVQANAEAIVQANAEAIVQANAEAIVQTNAAIVQVNSATVQANAAIVQANAEATVQPTPRPSSRPTPRPSSRPTPRPPSRPTPPSSRPTPPSSRPTPRLTDCWRRTLRSTRTESVKQP</sequence>
<feature type="compositionally biased region" description="Basic and acidic residues" evidence="1">
    <location>
        <begin position="48"/>
        <end position="89"/>
    </location>
</feature>
<gene>
    <name evidence="2" type="ORF">WMY93_033284</name>
</gene>
<evidence type="ECO:0000256" key="1">
    <source>
        <dbReference type="SAM" id="MobiDB-lite"/>
    </source>
</evidence>
<feature type="region of interest" description="Disordered" evidence="1">
    <location>
        <begin position="1"/>
        <end position="91"/>
    </location>
</feature>
<dbReference type="Proteomes" id="UP001460270">
    <property type="component" value="Unassembled WGS sequence"/>
</dbReference>
<dbReference type="SUPFAM" id="SSF56672">
    <property type="entry name" value="DNA/RNA polymerases"/>
    <property type="match status" value="1"/>
</dbReference>